<dbReference type="Pfam" id="PF10776">
    <property type="entry name" value="DUF2600"/>
    <property type="match status" value="1"/>
</dbReference>
<dbReference type="AlphaFoldDB" id="E7DPQ7"/>
<accession>E7DPQ7</accession>
<protein>
    <recommendedName>
        <fullName evidence="2">Tetraprenyl-beta-curcumene synthase</fullName>
    </recommendedName>
</protein>
<dbReference type="EMBL" id="HQ291108">
    <property type="protein sequence ID" value="ADO19065.1"/>
    <property type="molecule type" value="Genomic_DNA"/>
</dbReference>
<gene>
    <name evidence="1" type="ORF">Nfla_3601</name>
</gene>
<evidence type="ECO:0000313" key="1">
    <source>
        <dbReference type="EMBL" id="ADO19065.1"/>
    </source>
</evidence>
<organism evidence="1">
    <name type="scientific">Nostoc flagelliforme str. Sunitezuoqi</name>
    <dbReference type="NCBI Taxonomy" id="676037"/>
    <lineage>
        <taxon>Bacteria</taxon>
        <taxon>Bacillati</taxon>
        <taxon>Cyanobacteriota</taxon>
        <taxon>Cyanophyceae</taxon>
        <taxon>Nostocales</taxon>
        <taxon>Nostocaceae</taxon>
        <taxon>Nostoc</taxon>
    </lineage>
</organism>
<evidence type="ECO:0008006" key="2">
    <source>
        <dbReference type="Google" id="ProtNLM"/>
    </source>
</evidence>
<proteinExistence type="predicted"/>
<sequence>MLMFVNQAHNHNKNNKDFLSKALLLQVPSSSAMLMLRIYYDVIPRVHKHLKFWKKKAERIPNPELRKQALLSIKTKTFHCEGGSIYGLLAKQEIEQIICFIVAYQTISDYLDNLCDRSTSLDPKDFRTLHQACLDALTPSAKCINYYQFRQEQDDGGYLMELVKTCQNVLRELPSYHVIAPSLYHLADYYCDLQVHKHVQVNERVPRLEAWFERHRNQIPQMKWYEFSASTGSTLGIFCLVAYASDPDCSEELATKVKTSYFPWVQGLHILLDYFIDQEEDRIGGDLNFCAYYNNGQEISERFAYFLKQADQAVSRLPHKQFHRMINRALLGVYLADEKVNEQKNIKKTAKKILRSCGGSSLFFLWNIMIMARIRYRKILVQVV</sequence>
<reference evidence="1" key="1">
    <citation type="journal article" date="2011" name="Acta Physiol. Plant.">
        <title>An investigation on the genetic background of Nostoc flagelliforme by similarity analysis of its partial genomic DNA and phylogenetic comparison of deduced related species.</title>
        <authorList>
            <person name="Gao X."/>
            <person name="Liu K."/>
            <person name="Qiu B.S."/>
        </authorList>
    </citation>
    <scope>NUCLEOTIDE SEQUENCE</scope>
    <source>
        <strain evidence="1">Sunitezuoqi</strain>
    </source>
</reference>
<name>E7DPQ7_9NOSO</name>
<dbReference type="InterPro" id="IPR019712">
    <property type="entry name" value="YtpB-like"/>
</dbReference>